<dbReference type="HOGENOM" id="CLU_1128360_0_0_6"/>
<dbReference type="eggNOG" id="COG2304">
    <property type="taxonomic scope" value="Bacteria"/>
</dbReference>
<sequence>MSRPPAKPAGAGEIARFLDKRRQLQVFAERSPRLLFAIDATASRQPTWDLACQLQGEMFLATERLASLSVQLCYYRGLGEFEATPWTSSASALARAMSRVHCAAGQTQLTRVLRHALAEHRRQPVRAVVFIGDAMEERAGRLAELAGECGLRQLPLFLFQEGGQPAVTACFEQLAGLSGGARLDFDRSSADRLASLLGAVACYAAGGREALENSASQGARLLLEKLKP</sequence>
<keyword evidence="2" id="KW-1185">Reference proteome</keyword>
<protein>
    <recommendedName>
        <fullName evidence="3">VWA domain-containing protein</fullName>
    </recommendedName>
</protein>
<evidence type="ECO:0000313" key="1">
    <source>
        <dbReference type="EMBL" id="KGE05358.1"/>
    </source>
</evidence>
<comment type="caution">
    <text evidence="1">The sequence shown here is derived from an EMBL/GenBank/DDBJ whole genome shotgun (WGS) entry which is preliminary data.</text>
</comment>
<gene>
    <name evidence="1" type="ORF">HRUBRA_00038</name>
</gene>
<dbReference type="SUPFAM" id="SSF53300">
    <property type="entry name" value="vWA-like"/>
    <property type="match status" value="1"/>
</dbReference>
<dbReference type="STRING" id="1265313.HRUBRA_00038"/>
<dbReference type="OrthoDB" id="5430236at2"/>
<dbReference type="PATRIC" id="fig|1265313.6.peg.38"/>
<dbReference type="AlphaFoldDB" id="A0A095VWB8"/>
<name>A0A095VWB8_9GAMM</name>
<evidence type="ECO:0008006" key="3">
    <source>
        <dbReference type="Google" id="ProtNLM"/>
    </source>
</evidence>
<dbReference type="Proteomes" id="UP000029640">
    <property type="component" value="Unassembled WGS sequence"/>
</dbReference>
<organism evidence="1 2">
    <name type="scientific">Pseudohaliea rubra DSM 19751</name>
    <dbReference type="NCBI Taxonomy" id="1265313"/>
    <lineage>
        <taxon>Bacteria</taxon>
        <taxon>Pseudomonadati</taxon>
        <taxon>Pseudomonadota</taxon>
        <taxon>Gammaproteobacteria</taxon>
        <taxon>Cellvibrionales</taxon>
        <taxon>Halieaceae</taxon>
        <taxon>Pseudohaliea</taxon>
    </lineage>
</organism>
<proteinExistence type="predicted"/>
<dbReference type="RefSeq" id="WP_035516062.1">
    <property type="nucleotide sequence ID" value="NZ_KN234760.1"/>
</dbReference>
<dbReference type="InterPro" id="IPR036465">
    <property type="entry name" value="vWFA_dom_sf"/>
</dbReference>
<accession>A0A095VWB8</accession>
<evidence type="ECO:0000313" key="2">
    <source>
        <dbReference type="Proteomes" id="UP000029640"/>
    </source>
</evidence>
<dbReference type="EMBL" id="AUVB01000001">
    <property type="protein sequence ID" value="KGE05358.1"/>
    <property type="molecule type" value="Genomic_DNA"/>
</dbReference>
<reference evidence="1 2" key="1">
    <citation type="journal article" date="2014" name="Genome Announc.">
        <title>Genome Sequence of Gammaproteobacterial Pseudohaliea rubra Type Strain DSM 19751, Isolated from Coastal Seawater of the Mediterranean Sea.</title>
        <authorList>
            <person name="Spring S."/>
            <person name="Fiebig A."/>
            <person name="Riedel T."/>
            <person name="Goker M."/>
            <person name="Klenk H.P."/>
        </authorList>
    </citation>
    <scope>NUCLEOTIDE SEQUENCE [LARGE SCALE GENOMIC DNA]</scope>
    <source>
        <strain evidence="1 2">DSM 19751</strain>
    </source>
</reference>